<protein>
    <submittedName>
        <fullName evidence="3">GNAT family N-acetyltransferase</fullName>
    </submittedName>
</protein>
<dbReference type="AlphaFoldDB" id="A0A4S4C3D6"/>
<evidence type="ECO:0000256" key="1">
    <source>
        <dbReference type="ARBA" id="ARBA00022679"/>
    </source>
</evidence>
<dbReference type="InterPro" id="IPR000182">
    <property type="entry name" value="GNAT_dom"/>
</dbReference>
<comment type="caution">
    <text evidence="3">The sequence shown here is derived from an EMBL/GenBank/DDBJ whole genome shotgun (WGS) entry which is preliminary data.</text>
</comment>
<reference evidence="3 4" key="1">
    <citation type="submission" date="2019-04" db="EMBL/GenBank/DDBJ databases">
        <title>Bacillus sediminilitoris sp. nov., isolated from a tidal flat sediment on the East China Sea.</title>
        <authorList>
            <person name="Wei Y."/>
            <person name="Mao H."/>
            <person name="Fang J."/>
        </authorList>
    </citation>
    <scope>NUCLEOTIDE SEQUENCE [LARGE SCALE GENOMIC DNA]</scope>
    <source>
        <strain evidence="3 4">DSL-17</strain>
    </source>
</reference>
<evidence type="ECO:0000256" key="2">
    <source>
        <dbReference type="ARBA" id="ARBA00023315"/>
    </source>
</evidence>
<dbReference type="PROSITE" id="PS51186">
    <property type="entry name" value="GNAT"/>
    <property type="match status" value="1"/>
</dbReference>
<dbReference type="InterPro" id="IPR016181">
    <property type="entry name" value="Acyl_CoA_acyltransferase"/>
</dbReference>
<dbReference type="SUPFAM" id="SSF55729">
    <property type="entry name" value="Acyl-CoA N-acyltransferases (Nat)"/>
    <property type="match status" value="1"/>
</dbReference>
<gene>
    <name evidence="3" type="ORF">E6W99_05080</name>
</gene>
<keyword evidence="1 3" id="KW-0808">Transferase</keyword>
<dbReference type="PANTHER" id="PTHR43420">
    <property type="entry name" value="ACETYLTRANSFERASE"/>
    <property type="match status" value="1"/>
</dbReference>
<dbReference type="Pfam" id="PF00583">
    <property type="entry name" value="Acetyltransf_1"/>
    <property type="match status" value="1"/>
</dbReference>
<dbReference type="GO" id="GO:0016747">
    <property type="term" value="F:acyltransferase activity, transferring groups other than amino-acyl groups"/>
    <property type="evidence" value="ECO:0007669"/>
    <property type="project" value="InterPro"/>
</dbReference>
<name>A0A4S4C3D6_9BACI</name>
<evidence type="ECO:0000313" key="4">
    <source>
        <dbReference type="Proteomes" id="UP000310334"/>
    </source>
</evidence>
<dbReference type="Proteomes" id="UP000310334">
    <property type="component" value="Unassembled WGS sequence"/>
</dbReference>
<sequence>MKVEIRLSKEEDFKQLIALDHRIWNSTTTPAEIAWASVEEFAKRNPAESQIVALVEGEIAGYLGFHYPTPLATNKHVLELDIAVDQRIQGKGIGKQLLHKGKELAKKKGVHKLSLRVLATNEGAIEFYRKNGFIEQGRLINEFYIDGKYVDDILMYILLNE</sequence>
<dbReference type="EMBL" id="SSNT01000003">
    <property type="protein sequence ID" value="THF82021.1"/>
    <property type="molecule type" value="Genomic_DNA"/>
</dbReference>
<dbReference type="OrthoDB" id="9802340at2"/>
<dbReference type="CDD" id="cd04301">
    <property type="entry name" value="NAT_SF"/>
    <property type="match status" value="1"/>
</dbReference>
<dbReference type="PANTHER" id="PTHR43420:SF47">
    <property type="entry name" value="N-ACETYLTRANSFERASE DOMAIN-CONTAINING PROTEIN"/>
    <property type="match status" value="1"/>
</dbReference>
<keyword evidence="2" id="KW-0012">Acyltransferase</keyword>
<accession>A0A4S4C3D6</accession>
<evidence type="ECO:0000313" key="3">
    <source>
        <dbReference type="EMBL" id="THF82021.1"/>
    </source>
</evidence>
<keyword evidence="4" id="KW-1185">Reference proteome</keyword>
<proteinExistence type="predicted"/>
<organism evidence="3 4">
    <name type="scientific">Metabacillus sediminilitoris</name>
    <dbReference type="NCBI Taxonomy" id="2567941"/>
    <lineage>
        <taxon>Bacteria</taxon>
        <taxon>Bacillati</taxon>
        <taxon>Bacillota</taxon>
        <taxon>Bacilli</taxon>
        <taxon>Bacillales</taxon>
        <taxon>Bacillaceae</taxon>
        <taxon>Metabacillus</taxon>
    </lineage>
</organism>
<dbReference type="RefSeq" id="WP_136352106.1">
    <property type="nucleotide sequence ID" value="NZ_CP046266.1"/>
</dbReference>
<dbReference type="Gene3D" id="3.40.630.30">
    <property type="match status" value="1"/>
</dbReference>
<dbReference type="InterPro" id="IPR050680">
    <property type="entry name" value="YpeA/RimI_acetyltransf"/>
</dbReference>